<feature type="non-terminal residue" evidence="3">
    <location>
        <position position="1"/>
    </location>
</feature>
<dbReference type="EMBL" id="CAXKWB010032801">
    <property type="protein sequence ID" value="CAL4141924.1"/>
    <property type="molecule type" value="Genomic_DNA"/>
</dbReference>
<keyword evidence="2" id="KW-0812">Transmembrane</keyword>
<protein>
    <recommendedName>
        <fullName evidence="5">Reverse transcriptase domain-containing protein</fullName>
    </recommendedName>
</protein>
<gene>
    <name evidence="3" type="ORF">MNOR_LOCUS28949</name>
</gene>
<dbReference type="AlphaFoldDB" id="A0AAV2RWK9"/>
<evidence type="ECO:0000256" key="2">
    <source>
        <dbReference type="SAM" id="Phobius"/>
    </source>
</evidence>
<organism evidence="3 4">
    <name type="scientific">Meganyctiphanes norvegica</name>
    <name type="common">Northern krill</name>
    <name type="synonym">Thysanopoda norvegica</name>
    <dbReference type="NCBI Taxonomy" id="48144"/>
    <lineage>
        <taxon>Eukaryota</taxon>
        <taxon>Metazoa</taxon>
        <taxon>Ecdysozoa</taxon>
        <taxon>Arthropoda</taxon>
        <taxon>Crustacea</taxon>
        <taxon>Multicrustacea</taxon>
        <taxon>Malacostraca</taxon>
        <taxon>Eumalacostraca</taxon>
        <taxon>Eucarida</taxon>
        <taxon>Euphausiacea</taxon>
        <taxon>Euphausiidae</taxon>
        <taxon>Meganyctiphanes</taxon>
    </lineage>
</organism>
<evidence type="ECO:0000256" key="1">
    <source>
        <dbReference type="SAM" id="MobiDB-lite"/>
    </source>
</evidence>
<keyword evidence="4" id="KW-1185">Reference proteome</keyword>
<keyword evidence="2" id="KW-1133">Transmembrane helix</keyword>
<accession>A0AAV2RWK9</accession>
<comment type="caution">
    <text evidence="3">The sequence shown here is derived from an EMBL/GenBank/DDBJ whole genome shotgun (WGS) entry which is preliminary data.</text>
</comment>
<keyword evidence="2" id="KW-0472">Membrane</keyword>
<sequence length="258" mass="30037">GRTKNGRRERWKSVPLISMIIANLGNFYNLSDQLLRMKRKVETSAKRGAGRGCHTPNDDSNNARSDISAENPLYLALEHATKIVPLPIPGNPVKEIGYADDTNVIASSDDSFLEVFRIFGQFERATNSKMNLKKTKVYGFGRWEKLRIWPIKELKVEEEYFTSLGIHFSSHYEISLRSMWKYIYDKIKNRLSMIKHRNFTLYQKVALINGLIASKLWYIAHIYPLPMEYTILINKEIFNFIWGSHTNPIKRDVLYNSK</sequence>
<evidence type="ECO:0008006" key="5">
    <source>
        <dbReference type="Google" id="ProtNLM"/>
    </source>
</evidence>
<reference evidence="3 4" key="1">
    <citation type="submission" date="2024-05" db="EMBL/GenBank/DDBJ databases">
        <authorList>
            <person name="Wallberg A."/>
        </authorList>
    </citation>
    <scope>NUCLEOTIDE SEQUENCE [LARGE SCALE GENOMIC DNA]</scope>
</reference>
<dbReference type="Proteomes" id="UP001497623">
    <property type="component" value="Unassembled WGS sequence"/>
</dbReference>
<feature type="transmembrane region" description="Helical" evidence="2">
    <location>
        <begin position="13"/>
        <end position="30"/>
    </location>
</feature>
<name>A0AAV2RWK9_MEGNR</name>
<evidence type="ECO:0000313" key="4">
    <source>
        <dbReference type="Proteomes" id="UP001497623"/>
    </source>
</evidence>
<proteinExistence type="predicted"/>
<evidence type="ECO:0000313" key="3">
    <source>
        <dbReference type="EMBL" id="CAL4141924.1"/>
    </source>
</evidence>
<feature type="region of interest" description="Disordered" evidence="1">
    <location>
        <begin position="45"/>
        <end position="65"/>
    </location>
</feature>